<dbReference type="InParanoid" id="A0A2P6N4F2"/>
<name>A0A2P6N4F2_9EUKA</name>
<evidence type="ECO:0000313" key="1">
    <source>
        <dbReference type="EMBL" id="PRP78836.1"/>
    </source>
</evidence>
<accession>A0A2P6N4F2</accession>
<keyword evidence="2" id="KW-1185">Reference proteome</keyword>
<gene>
    <name evidence="1" type="ORF">PROFUN_01009</name>
</gene>
<dbReference type="AlphaFoldDB" id="A0A2P6N4F2"/>
<dbReference type="EMBL" id="MDYQ01000207">
    <property type="protein sequence ID" value="PRP78836.1"/>
    <property type="molecule type" value="Genomic_DNA"/>
</dbReference>
<dbReference type="Proteomes" id="UP000241769">
    <property type="component" value="Unassembled WGS sequence"/>
</dbReference>
<proteinExistence type="predicted"/>
<comment type="caution">
    <text evidence="1">The sequence shown here is derived from an EMBL/GenBank/DDBJ whole genome shotgun (WGS) entry which is preliminary data.</text>
</comment>
<sequence>MKSTSNADDAVHCVPSVPSIHTALARTFIQNQKALARLGVIVIVALAKKYRYASSLPQDGPCYEYLPSCVAKALRN</sequence>
<reference evidence="1 2" key="1">
    <citation type="journal article" date="2018" name="Genome Biol. Evol.">
        <title>Multiple Roots of Fruiting Body Formation in Amoebozoa.</title>
        <authorList>
            <person name="Hillmann F."/>
            <person name="Forbes G."/>
            <person name="Novohradska S."/>
            <person name="Ferling I."/>
            <person name="Riege K."/>
            <person name="Groth M."/>
            <person name="Westermann M."/>
            <person name="Marz M."/>
            <person name="Spaller T."/>
            <person name="Winckler T."/>
            <person name="Schaap P."/>
            <person name="Glockner G."/>
        </authorList>
    </citation>
    <scope>NUCLEOTIDE SEQUENCE [LARGE SCALE GENOMIC DNA]</scope>
    <source>
        <strain evidence="1 2">Jena</strain>
    </source>
</reference>
<protein>
    <submittedName>
        <fullName evidence="1">Uncharacterized protein</fullName>
    </submittedName>
</protein>
<organism evidence="1 2">
    <name type="scientific">Planoprotostelium fungivorum</name>
    <dbReference type="NCBI Taxonomy" id="1890364"/>
    <lineage>
        <taxon>Eukaryota</taxon>
        <taxon>Amoebozoa</taxon>
        <taxon>Evosea</taxon>
        <taxon>Variosea</taxon>
        <taxon>Cavosteliida</taxon>
        <taxon>Cavosteliaceae</taxon>
        <taxon>Planoprotostelium</taxon>
    </lineage>
</organism>
<evidence type="ECO:0000313" key="2">
    <source>
        <dbReference type="Proteomes" id="UP000241769"/>
    </source>
</evidence>